<evidence type="ECO:0000313" key="4">
    <source>
        <dbReference type="Proteomes" id="UP000634229"/>
    </source>
</evidence>
<dbReference type="InterPro" id="IPR011576">
    <property type="entry name" value="Pyridox_Oxase_N"/>
</dbReference>
<comment type="caution">
    <text evidence="3">The sequence shown here is derived from an EMBL/GenBank/DDBJ whole genome shotgun (WGS) entry which is preliminary data.</text>
</comment>
<dbReference type="EMBL" id="JAERRF010000002">
    <property type="protein sequence ID" value="MBL1095776.1"/>
    <property type="molecule type" value="Genomic_DNA"/>
</dbReference>
<protein>
    <submittedName>
        <fullName evidence="3">TIGR03668 family PPOX class F420-dependent oxidoreductase</fullName>
    </submittedName>
</protein>
<gene>
    <name evidence="3" type="ORF">JK363_03580</name>
</gene>
<reference evidence="3 4" key="1">
    <citation type="submission" date="2021-01" db="EMBL/GenBank/DDBJ databases">
        <title>WGS of actinomycetes isolated from Thailand.</title>
        <authorList>
            <person name="Thawai C."/>
        </authorList>
    </citation>
    <scope>NUCLEOTIDE SEQUENCE [LARGE SCALE GENOMIC DNA]</scope>
    <source>
        <strain evidence="3 4">CA1R205</strain>
    </source>
</reference>
<name>A0ABS1N6S7_9ACTN</name>
<evidence type="ECO:0000259" key="2">
    <source>
        <dbReference type="Pfam" id="PF01243"/>
    </source>
</evidence>
<accession>A0ABS1N6S7</accession>
<dbReference type="Gene3D" id="2.30.110.10">
    <property type="entry name" value="Electron Transport, Fmn-binding Protein, Chain A"/>
    <property type="match status" value="1"/>
</dbReference>
<dbReference type="Proteomes" id="UP000634229">
    <property type="component" value="Unassembled WGS sequence"/>
</dbReference>
<dbReference type="PANTHER" id="PTHR35176">
    <property type="entry name" value="HEME OXYGENASE HI_0854-RELATED"/>
    <property type="match status" value="1"/>
</dbReference>
<feature type="domain" description="Pyridoxamine 5'-phosphate oxidase N-terminal" evidence="2">
    <location>
        <begin position="7"/>
        <end position="137"/>
    </location>
</feature>
<dbReference type="InterPro" id="IPR012349">
    <property type="entry name" value="Split_barrel_FMN-bd"/>
</dbReference>
<organism evidence="3 4">
    <name type="scientific">Streptomyces coffeae</name>
    <dbReference type="NCBI Taxonomy" id="621382"/>
    <lineage>
        <taxon>Bacteria</taxon>
        <taxon>Bacillati</taxon>
        <taxon>Actinomycetota</taxon>
        <taxon>Actinomycetes</taxon>
        <taxon>Kitasatosporales</taxon>
        <taxon>Streptomycetaceae</taxon>
        <taxon>Streptomyces</taxon>
    </lineage>
</organism>
<dbReference type="NCBIfam" id="TIGR03668">
    <property type="entry name" value="Rv0121_F420"/>
    <property type="match status" value="1"/>
</dbReference>
<evidence type="ECO:0000256" key="1">
    <source>
        <dbReference type="ARBA" id="ARBA00023002"/>
    </source>
</evidence>
<sequence>MRLEIAEARRRFARARVLRLATTDGDGRPHLVPATFALDADTVVMAVDHKPKRHQDLRRLRNIRANPAVSLLVDHYDEDWRRLWWVRADGRARILPDASADGHTAAVERLVAKYPQYTGRAPRGPVTEVAVVRWTGWAYSGDPGRGPDSSEG</sequence>
<dbReference type="SUPFAM" id="SSF50475">
    <property type="entry name" value="FMN-binding split barrel"/>
    <property type="match status" value="1"/>
</dbReference>
<evidence type="ECO:0000313" key="3">
    <source>
        <dbReference type="EMBL" id="MBL1095776.1"/>
    </source>
</evidence>
<dbReference type="RefSeq" id="WP_201871294.1">
    <property type="nucleotide sequence ID" value="NZ_JAERRF010000002.1"/>
</dbReference>
<keyword evidence="4" id="KW-1185">Reference proteome</keyword>
<dbReference type="PANTHER" id="PTHR35176:SF2">
    <property type="entry name" value="F420H(2)-DEPENDENT REDUCTASE RV1155"/>
    <property type="match status" value="1"/>
</dbReference>
<keyword evidence="1" id="KW-0560">Oxidoreductase</keyword>
<dbReference type="Pfam" id="PF01243">
    <property type="entry name" value="PNPOx_N"/>
    <property type="match status" value="1"/>
</dbReference>
<dbReference type="InterPro" id="IPR019967">
    <property type="entry name" value="F420-dep_enz_PPOX_Rv0121"/>
</dbReference>
<proteinExistence type="predicted"/>
<dbReference type="InterPro" id="IPR052019">
    <property type="entry name" value="F420H2_bilvrd_red/Heme_oxyg"/>
</dbReference>